<dbReference type="PANTHER" id="PTHR44688:SF16">
    <property type="entry name" value="DNA-BINDING TRANSCRIPTIONAL ACTIVATOR DEVR_DOSR"/>
    <property type="match status" value="1"/>
</dbReference>
<dbReference type="InterPro" id="IPR016032">
    <property type="entry name" value="Sig_transdc_resp-reg_C-effctor"/>
</dbReference>
<dbReference type="SMART" id="SM00421">
    <property type="entry name" value="HTH_LUXR"/>
    <property type="match status" value="1"/>
</dbReference>
<dbReference type="PRINTS" id="PR00038">
    <property type="entry name" value="HTHLUXR"/>
</dbReference>
<dbReference type="Pfam" id="PF00196">
    <property type="entry name" value="GerE"/>
    <property type="match status" value="1"/>
</dbReference>
<organism evidence="5 6">
    <name type="scientific">Simiduia curdlanivorans</name>
    <dbReference type="NCBI Taxonomy" id="1492769"/>
    <lineage>
        <taxon>Bacteria</taxon>
        <taxon>Pseudomonadati</taxon>
        <taxon>Pseudomonadota</taxon>
        <taxon>Gammaproteobacteria</taxon>
        <taxon>Cellvibrionales</taxon>
        <taxon>Cellvibrionaceae</taxon>
        <taxon>Simiduia</taxon>
    </lineage>
</organism>
<keyword evidence="1" id="KW-0805">Transcription regulation</keyword>
<proteinExistence type="predicted"/>
<accession>A0ABV8V598</accession>
<evidence type="ECO:0000313" key="6">
    <source>
        <dbReference type="Proteomes" id="UP001595840"/>
    </source>
</evidence>
<keyword evidence="3" id="KW-0804">Transcription</keyword>
<sequence length="327" mass="37529">MPAIDKLIARLYRATADVPAAKFRAWALEAVRSELPFDAAIWATGHHSTLKFHTKTCLDVDANILDDLLAWRDINPIGHYFFVDKMQAGANLDLSGLNSRFGQAVTMAELVSDEVFYKSPLYTRCFKPRSIERILSSLHLHERSGTFSLLSLYRFDRDHPFSDAEKALQQQLLFHLLESERHAFYLRLQSLQPQPGECFALTDSEGIYYQVDHGFLDLIQHYNPNAESQQLPKQLLTSDQKINGLTTKCVREGELWVVSARPTHRLDQLTEREWQVVDGVRSGKSFKTIAKELELSASTVSNHLYRIYRKLGINHRNELLQLCAERK</sequence>
<reference evidence="6" key="1">
    <citation type="journal article" date="2019" name="Int. J. Syst. Evol. Microbiol.">
        <title>The Global Catalogue of Microorganisms (GCM) 10K type strain sequencing project: providing services to taxonomists for standard genome sequencing and annotation.</title>
        <authorList>
            <consortium name="The Broad Institute Genomics Platform"/>
            <consortium name="The Broad Institute Genome Sequencing Center for Infectious Disease"/>
            <person name="Wu L."/>
            <person name="Ma J."/>
        </authorList>
    </citation>
    <scope>NUCLEOTIDE SEQUENCE [LARGE SCALE GENOMIC DNA]</scope>
    <source>
        <strain evidence="6">CECT 8570</strain>
    </source>
</reference>
<protein>
    <submittedName>
        <fullName evidence="5">Response regulator transcription factor</fullName>
    </submittedName>
</protein>
<feature type="domain" description="HTH luxR-type" evidence="4">
    <location>
        <begin position="262"/>
        <end position="327"/>
    </location>
</feature>
<evidence type="ECO:0000313" key="5">
    <source>
        <dbReference type="EMBL" id="MFC4363080.1"/>
    </source>
</evidence>
<comment type="caution">
    <text evidence="5">The sequence shown here is derived from an EMBL/GenBank/DDBJ whole genome shotgun (WGS) entry which is preliminary data.</text>
</comment>
<evidence type="ECO:0000256" key="2">
    <source>
        <dbReference type="ARBA" id="ARBA00023125"/>
    </source>
</evidence>
<dbReference type="CDD" id="cd06170">
    <property type="entry name" value="LuxR_C_like"/>
    <property type="match status" value="1"/>
</dbReference>
<dbReference type="PANTHER" id="PTHR44688">
    <property type="entry name" value="DNA-BINDING TRANSCRIPTIONAL ACTIVATOR DEVR_DOSR"/>
    <property type="match status" value="1"/>
</dbReference>
<keyword evidence="2" id="KW-0238">DNA-binding</keyword>
<dbReference type="InterPro" id="IPR000792">
    <property type="entry name" value="Tscrpt_reg_LuxR_C"/>
</dbReference>
<evidence type="ECO:0000259" key="4">
    <source>
        <dbReference type="PROSITE" id="PS50043"/>
    </source>
</evidence>
<evidence type="ECO:0000256" key="1">
    <source>
        <dbReference type="ARBA" id="ARBA00023015"/>
    </source>
</evidence>
<dbReference type="Gene3D" id="1.10.10.10">
    <property type="entry name" value="Winged helix-like DNA-binding domain superfamily/Winged helix DNA-binding domain"/>
    <property type="match status" value="1"/>
</dbReference>
<gene>
    <name evidence="5" type="ORF">ACFOX3_12255</name>
</gene>
<dbReference type="InterPro" id="IPR036388">
    <property type="entry name" value="WH-like_DNA-bd_sf"/>
</dbReference>
<dbReference type="Proteomes" id="UP001595840">
    <property type="component" value="Unassembled WGS sequence"/>
</dbReference>
<dbReference type="PROSITE" id="PS50043">
    <property type="entry name" value="HTH_LUXR_2"/>
    <property type="match status" value="1"/>
</dbReference>
<dbReference type="SUPFAM" id="SSF46894">
    <property type="entry name" value="C-terminal effector domain of the bipartite response regulators"/>
    <property type="match status" value="1"/>
</dbReference>
<name>A0ABV8V598_9GAMM</name>
<dbReference type="EMBL" id="JBHSCX010000015">
    <property type="protein sequence ID" value="MFC4363080.1"/>
    <property type="molecule type" value="Genomic_DNA"/>
</dbReference>
<dbReference type="RefSeq" id="WP_290265160.1">
    <property type="nucleotide sequence ID" value="NZ_JAUFQG010000006.1"/>
</dbReference>
<keyword evidence="6" id="KW-1185">Reference proteome</keyword>
<evidence type="ECO:0000256" key="3">
    <source>
        <dbReference type="ARBA" id="ARBA00023163"/>
    </source>
</evidence>